<gene>
    <name evidence="2" type="ORF">T05_7370</name>
</gene>
<evidence type="ECO:0000256" key="1">
    <source>
        <dbReference type="SAM" id="Phobius"/>
    </source>
</evidence>
<proteinExistence type="predicted"/>
<sequence length="347" mass="42027">LTYVASGSVVKRSLNMNNEEKEKRKHGSKLYTGKAIAVLELHAFETIVILSLVAMGTAAIFPYSLQVLQFLFLHCYRSIAMFEKFRCKIIRKRKCIYKYRQFTKANYTTSHELLYSCEPRVFVIERARIVSMKTFLVDKQETRYCYDMKRRQERRYCYYMVLPSVFFQVVSRWKAFYNETPVEFTSEEGKAGRRIKQRINEMFSVTPGRIFLLSVHQTERETDFIYCCTFLNLPRIFKNFPIFLKIFPIFFNKERSQYFLTKFAIFFKEFPNIFHQSSQYFLTNSQYFLTKFAIFFKEFPNIFYQSSQYFLTKFVIFFKNFPNIFHQKYENQRDEQYNLANLFDDME</sequence>
<keyword evidence="1" id="KW-0812">Transmembrane</keyword>
<name>A0A0V0T941_9BILA</name>
<keyword evidence="1" id="KW-0472">Membrane</keyword>
<dbReference type="AlphaFoldDB" id="A0A0V0T941"/>
<reference evidence="2 3" key="1">
    <citation type="submission" date="2015-01" db="EMBL/GenBank/DDBJ databases">
        <title>Evolution of Trichinella species and genotypes.</title>
        <authorList>
            <person name="Korhonen P.K."/>
            <person name="Edoardo P."/>
            <person name="Giuseppe L.R."/>
            <person name="Gasser R.B."/>
        </authorList>
    </citation>
    <scope>NUCLEOTIDE SEQUENCE [LARGE SCALE GENOMIC DNA]</scope>
    <source>
        <strain evidence="2">ISS417</strain>
    </source>
</reference>
<keyword evidence="1" id="KW-1133">Transmembrane helix</keyword>
<feature type="non-terminal residue" evidence="2">
    <location>
        <position position="1"/>
    </location>
</feature>
<dbReference type="EMBL" id="JYDJ01000431">
    <property type="protein sequence ID" value="KRX35533.1"/>
    <property type="molecule type" value="Genomic_DNA"/>
</dbReference>
<evidence type="ECO:0000313" key="3">
    <source>
        <dbReference type="Proteomes" id="UP000055048"/>
    </source>
</evidence>
<accession>A0A0V0T941</accession>
<dbReference type="Proteomes" id="UP000055048">
    <property type="component" value="Unassembled WGS sequence"/>
</dbReference>
<evidence type="ECO:0000313" key="2">
    <source>
        <dbReference type="EMBL" id="KRX35533.1"/>
    </source>
</evidence>
<keyword evidence="3" id="KW-1185">Reference proteome</keyword>
<feature type="transmembrane region" description="Helical" evidence="1">
    <location>
        <begin position="31"/>
        <end position="54"/>
    </location>
</feature>
<organism evidence="2 3">
    <name type="scientific">Trichinella murrelli</name>
    <dbReference type="NCBI Taxonomy" id="144512"/>
    <lineage>
        <taxon>Eukaryota</taxon>
        <taxon>Metazoa</taxon>
        <taxon>Ecdysozoa</taxon>
        <taxon>Nematoda</taxon>
        <taxon>Enoplea</taxon>
        <taxon>Dorylaimia</taxon>
        <taxon>Trichinellida</taxon>
        <taxon>Trichinellidae</taxon>
        <taxon>Trichinella</taxon>
    </lineage>
</organism>
<feature type="non-terminal residue" evidence="2">
    <location>
        <position position="347"/>
    </location>
</feature>
<comment type="caution">
    <text evidence="2">The sequence shown here is derived from an EMBL/GenBank/DDBJ whole genome shotgun (WGS) entry which is preliminary data.</text>
</comment>
<protein>
    <submittedName>
        <fullName evidence="2">Uncharacterized protein</fullName>
    </submittedName>
</protein>